<dbReference type="InterPro" id="IPR036661">
    <property type="entry name" value="Luciferase-like_sf"/>
</dbReference>
<reference evidence="3 4" key="1">
    <citation type="submission" date="2020-08" db="EMBL/GenBank/DDBJ databases">
        <title>Genomic Encyclopedia of Archaeal and Bacterial Type Strains, Phase II (KMG-II): from individual species to whole genera.</title>
        <authorList>
            <person name="Goeker M."/>
        </authorList>
    </citation>
    <scope>NUCLEOTIDE SEQUENCE [LARGE SCALE GENOMIC DNA]</scope>
    <source>
        <strain evidence="3 4">DSM 23288</strain>
    </source>
</reference>
<dbReference type="AlphaFoldDB" id="A0A840IAR7"/>
<gene>
    <name evidence="3" type="ORF">BDZ31_001580</name>
</gene>
<organism evidence="3 4">
    <name type="scientific">Conexibacter arvalis</name>
    <dbReference type="NCBI Taxonomy" id="912552"/>
    <lineage>
        <taxon>Bacteria</taxon>
        <taxon>Bacillati</taxon>
        <taxon>Actinomycetota</taxon>
        <taxon>Thermoleophilia</taxon>
        <taxon>Solirubrobacterales</taxon>
        <taxon>Conexibacteraceae</taxon>
        <taxon>Conexibacter</taxon>
    </lineage>
</organism>
<dbReference type="InterPro" id="IPR050564">
    <property type="entry name" value="F420-G6PD/mer"/>
</dbReference>
<dbReference type="Pfam" id="PF00296">
    <property type="entry name" value="Bac_luciferase"/>
    <property type="match status" value="1"/>
</dbReference>
<dbReference type="PANTHER" id="PTHR43244">
    <property type="match status" value="1"/>
</dbReference>
<feature type="domain" description="Luciferase-like" evidence="2">
    <location>
        <begin position="14"/>
        <end position="241"/>
    </location>
</feature>
<dbReference type="GO" id="GO:0016705">
    <property type="term" value="F:oxidoreductase activity, acting on paired donors, with incorporation or reduction of molecular oxygen"/>
    <property type="evidence" value="ECO:0007669"/>
    <property type="project" value="InterPro"/>
</dbReference>
<sequence length="282" mass="30993">MRCAVYCANHGRLGDPRTLVDLALLAEEAGWDGFFLYDHIVVVPGRAYPSVDPWSVLAVVADRTRLVLGPLVTPLARRRPWELAHQAIALDRLAEGRLVLGAGLGEPTDFVAFGDRADPRERARRLDEALELLAALWGGEPVDHDGSWTLDGVALRPGPVRGRIPVWIAGRYPHRAPLRRAARWDGIFPINTRWELDDPLRPAQLEELLAVVRAERGGLDGFEVVTAGVTPADRRAAAAIAAPYARAGATWWLEIVEGRRGTVEELRRRVAAGPPRVAPPDR</sequence>
<dbReference type="EMBL" id="JACHNU010000001">
    <property type="protein sequence ID" value="MBB4662007.1"/>
    <property type="molecule type" value="Genomic_DNA"/>
</dbReference>
<accession>A0A840IAR7</accession>
<dbReference type="InterPro" id="IPR011251">
    <property type="entry name" value="Luciferase-like_dom"/>
</dbReference>
<evidence type="ECO:0000259" key="2">
    <source>
        <dbReference type="Pfam" id="PF00296"/>
    </source>
</evidence>
<dbReference type="GO" id="GO:0004497">
    <property type="term" value="F:monooxygenase activity"/>
    <property type="evidence" value="ECO:0007669"/>
    <property type="project" value="UniProtKB-KW"/>
</dbReference>
<dbReference type="Proteomes" id="UP000585272">
    <property type="component" value="Unassembled WGS sequence"/>
</dbReference>
<name>A0A840IAR7_9ACTN</name>
<dbReference type="Gene3D" id="3.20.20.30">
    <property type="entry name" value="Luciferase-like domain"/>
    <property type="match status" value="1"/>
</dbReference>
<keyword evidence="4" id="KW-1185">Reference proteome</keyword>
<dbReference type="SUPFAM" id="SSF51679">
    <property type="entry name" value="Bacterial luciferase-like"/>
    <property type="match status" value="1"/>
</dbReference>
<proteinExistence type="predicted"/>
<keyword evidence="3" id="KW-0503">Monooxygenase</keyword>
<evidence type="ECO:0000256" key="1">
    <source>
        <dbReference type="ARBA" id="ARBA00023002"/>
    </source>
</evidence>
<keyword evidence="1" id="KW-0560">Oxidoreductase</keyword>
<evidence type="ECO:0000313" key="4">
    <source>
        <dbReference type="Proteomes" id="UP000585272"/>
    </source>
</evidence>
<dbReference type="PANTHER" id="PTHR43244:SF1">
    <property type="entry name" value="5,10-METHYLENETETRAHYDROMETHANOPTERIN REDUCTASE"/>
    <property type="match status" value="1"/>
</dbReference>
<protein>
    <submittedName>
        <fullName evidence="3">Alkanesulfonate monooxygenase SsuD/methylene tetrahydromethanopterin reductase-like flavin-dependent oxidoreductase (Luciferase family)</fullName>
    </submittedName>
</protein>
<dbReference type="RefSeq" id="WP_183340654.1">
    <property type="nucleotide sequence ID" value="NZ_JACHNU010000001.1"/>
</dbReference>
<comment type="caution">
    <text evidence="3">The sequence shown here is derived from an EMBL/GenBank/DDBJ whole genome shotgun (WGS) entry which is preliminary data.</text>
</comment>
<evidence type="ECO:0000313" key="3">
    <source>
        <dbReference type="EMBL" id="MBB4662007.1"/>
    </source>
</evidence>